<feature type="domain" description="Rhodanese" evidence="4">
    <location>
        <begin position="246"/>
        <end position="297"/>
    </location>
</feature>
<dbReference type="Gene3D" id="1.10.10.10">
    <property type="entry name" value="Winged helix-like DNA-binding domain superfamily/Winged helix DNA-binding domain"/>
    <property type="match status" value="1"/>
</dbReference>
<dbReference type="PRINTS" id="PR00364">
    <property type="entry name" value="DISEASERSIST"/>
</dbReference>
<feature type="region of interest" description="Disordered" evidence="3">
    <location>
        <begin position="946"/>
        <end position="974"/>
    </location>
</feature>
<evidence type="ECO:0008006" key="8">
    <source>
        <dbReference type="Google" id="ProtNLM"/>
    </source>
</evidence>
<evidence type="ECO:0000256" key="3">
    <source>
        <dbReference type="SAM" id="MobiDB-lite"/>
    </source>
</evidence>
<dbReference type="SUPFAM" id="SSF46894">
    <property type="entry name" value="C-terminal effector domain of the bipartite response regulators"/>
    <property type="match status" value="1"/>
</dbReference>
<evidence type="ECO:0000313" key="7">
    <source>
        <dbReference type="Proteomes" id="UP000437862"/>
    </source>
</evidence>
<dbReference type="Pfam" id="PF25872">
    <property type="entry name" value="HTH_77"/>
    <property type="match status" value="1"/>
</dbReference>
<dbReference type="Pfam" id="PF00486">
    <property type="entry name" value="Trans_reg_C"/>
    <property type="match status" value="1"/>
</dbReference>
<feature type="domain" description="OmpR/PhoB-type" evidence="5">
    <location>
        <begin position="50"/>
        <end position="147"/>
    </location>
</feature>
<dbReference type="CDD" id="cd00383">
    <property type="entry name" value="trans_reg_C"/>
    <property type="match status" value="1"/>
</dbReference>
<keyword evidence="1 2" id="KW-0238">DNA-binding</keyword>
<dbReference type="SMART" id="SM00862">
    <property type="entry name" value="Trans_reg_C"/>
    <property type="match status" value="1"/>
</dbReference>
<dbReference type="InterPro" id="IPR058852">
    <property type="entry name" value="HTH_77"/>
</dbReference>
<dbReference type="PROSITE" id="PS51755">
    <property type="entry name" value="OMPR_PHOB"/>
    <property type="match status" value="1"/>
</dbReference>
<gene>
    <name evidence="6" type="ORF">GO485_06185</name>
</gene>
<dbReference type="PANTHER" id="PTHR47691">
    <property type="entry name" value="REGULATOR-RELATED"/>
    <property type="match status" value="1"/>
</dbReference>
<evidence type="ECO:0000313" key="6">
    <source>
        <dbReference type="EMBL" id="QGZ38683.1"/>
    </source>
</evidence>
<feature type="DNA-binding region" description="OmpR/PhoB-type" evidence="2">
    <location>
        <begin position="50"/>
        <end position="147"/>
    </location>
</feature>
<accession>A0ABX6FM75</accession>
<organism evidence="6 7">
    <name type="scientific">Pseudoduganella flava</name>
    <dbReference type="NCBI Taxonomy" id="871742"/>
    <lineage>
        <taxon>Bacteria</taxon>
        <taxon>Pseudomonadati</taxon>
        <taxon>Pseudomonadota</taxon>
        <taxon>Betaproteobacteria</taxon>
        <taxon>Burkholderiales</taxon>
        <taxon>Oxalobacteraceae</taxon>
        <taxon>Telluria group</taxon>
        <taxon>Pseudoduganella</taxon>
    </lineage>
</organism>
<reference evidence="6 7" key="1">
    <citation type="submission" date="2019-12" db="EMBL/GenBank/DDBJ databases">
        <title>Draft Genome Sequences of Six Type Strains of the Genus Massilia.</title>
        <authorList>
            <person name="Miess H."/>
            <person name="Frediansyah A."/>
            <person name="Goeker M."/>
            <person name="Gross H."/>
        </authorList>
    </citation>
    <scope>NUCLEOTIDE SEQUENCE [LARGE SCALE GENOMIC DNA]</scope>
    <source>
        <strain evidence="6 7">DSM 26639</strain>
    </source>
</reference>
<keyword evidence="7" id="KW-1185">Reference proteome</keyword>
<sequence length="974" mass="103335">MSACCNEDHVWSIRRRLAAQPGSSMAMLKSSIAESSTTAASITAAPIPPACWAAFGPFRLLPLQRVLLEDGRPVKLGSRAFDILAALAERHGAIVPKHELIARVWPGTVVEESNLRVHVAALRRALRDSAGRRMIGSVAGQGYALLPPVQWQAPAAPPLPDDAGAHAKLVQALAQHLPQRRLVTLTGPGGVGKSTAAQAVAARLGAHYCVHSADVAAASDPAAALGDALGLPPGTDPVPPLRAVVRDRPVLVVLDNCERAIDAAATLAERLLRDVPDVVVLATSREALRATGEWVERLEPLACPPAGPLDAAAALAFPAVALFMQRTAAVHGYALADDDAQAVAELCRRLDGLPLALELAGERLDLFQPRELAARLDARLQLLKGGRRTAPPRHRSLRATLEWSWDTLTATERTVLCRLALCAGPFTLERATRIAAQEDIGAAQVEDAVAALVAKSLLATVRHSGPPHCRLYENVRVHALAQLAPGDGAHARFAADCIDTVAGDDPHRLDDVRTALAWAFGPAGDNAVGTALLVASATAWWDAGRLPEHREWLESALLRVTGAEGTAGGDAAAEMALCGALGAVRVYLDGPGAGRSAFARAFALAEQLNDVERLADAFSGLALEDMLAGDYPAALALVDRYRQAIRNRGSRAAQLVHDRVAALALHLAGEQGAAATLARALQDQTVPAVCTRRRTVLHTDENVVAGAVLARTRWLLGYPDDALRRAQGALQRARAVGADTSLCYVLGFALFPVAWWRGDRAVALAALAELEQAARRLPKWRGLAHQYRVCVVDGGQTTLGAALAVGPHRETLATLDARYLDDALLRRALQGDARWCAAELRRLHGERLLAGADHAVRLEAERLFRDALLLARNQGARAWELRAAISLARMWQQRGAYIEARALLETASAGWTEGQTSADLVTAGKLLAQWAPAAGRELAERELAEREPAGCNKAGGAQGTPPAWRNGSCPGVTA</sequence>
<dbReference type="Proteomes" id="UP000437862">
    <property type="component" value="Chromosome"/>
</dbReference>
<dbReference type="SUPFAM" id="SSF52540">
    <property type="entry name" value="P-loop containing nucleoside triphosphate hydrolases"/>
    <property type="match status" value="1"/>
</dbReference>
<dbReference type="InterPro" id="IPR036388">
    <property type="entry name" value="WH-like_DNA-bd_sf"/>
</dbReference>
<name>A0ABX6FM75_9BURK</name>
<dbReference type="EMBL" id="CP046904">
    <property type="protein sequence ID" value="QGZ38683.1"/>
    <property type="molecule type" value="Genomic_DNA"/>
</dbReference>
<dbReference type="InterPro" id="IPR016032">
    <property type="entry name" value="Sig_transdc_resp-reg_C-effctor"/>
</dbReference>
<protein>
    <recommendedName>
        <fullName evidence="8">OmpR/PhoB-type domain-containing protein</fullName>
    </recommendedName>
</protein>
<evidence type="ECO:0000256" key="1">
    <source>
        <dbReference type="ARBA" id="ARBA00023125"/>
    </source>
</evidence>
<evidence type="ECO:0000259" key="4">
    <source>
        <dbReference type="PROSITE" id="PS50206"/>
    </source>
</evidence>
<dbReference type="InterPro" id="IPR001763">
    <property type="entry name" value="Rhodanese-like_dom"/>
</dbReference>
<dbReference type="PROSITE" id="PS50206">
    <property type="entry name" value="RHODANESE_3"/>
    <property type="match status" value="1"/>
</dbReference>
<evidence type="ECO:0000256" key="2">
    <source>
        <dbReference type="PROSITE-ProRule" id="PRU01091"/>
    </source>
</evidence>
<dbReference type="InterPro" id="IPR001867">
    <property type="entry name" value="OmpR/PhoB-type_DNA-bd"/>
</dbReference>
<dbReference type="PANTHER" id="PTHR47691:SF3">
    <property type="entry name" value="HTH-TYPE TRANSCRIPTIONAL REGULATOR RV0890C-RELATED"/>
    <property type="match status" value="1"/>
</dbReference>
<proteinExistence type="predicted"/>
<dbReference type="InterPro" id="IPR027417">
    <property type="entry name" value="P-loop_NTPase"/>
</dbReference>
<evidence type="ECO:0000259" key="5">
    <source>
        <dbReference type="PROSITE" id="PS51755"/>
    </source>
</evidence>
<dbReference type="Gene3D" id="3.40.50.300">
    <property type="entry name" value="P-loop containing nucleotide triphosphate hydrolases"/>
    <property type="match status" value="1"/>
</dbReference>